<evidence type="ECO:0000313" key="9">
    <source>
        <dbReference type="EMBL" id="RCI16162.1"/>
    </source>
</evidence>
<dbReference type="HAMAP" id="MF_00361">
    <property type="entry name" value="NAD_kinase"/>
    <property type="match status" value="1"/>
</dbReference>
<feature type="compositionally biased region" description="Low complexity" evidence="8">
    <location>
        <begin position="30"/>
        <end position="40"/>
    </location>
</feature>
<keyword evidence="6" id="KW-0521">NADP</keyword>
<dbReference type="PANTHER" id="PTHR20275:SF26">
    <property type="entry name" value="NADH KINASE POS5, MITOCHONDRIAL"/>
    <property type="match status" value="1"/>
</dbReference>
<evidence type="ECO:0000256" key="4">
    <source>
        <dbReference type="ARBA" id="ARBA00022777"/>
    </source>
</evidence>
<proteinExistence type="inferred from homology"/>
<dbReference type="InterPro" id="IPR016064">
    <property type="entry name" value="NAD/diacylglycerol_kinase_sf"/>
</dbReference>
<dbReference type="GO" id="GO:0019674">
    <property type="term" value="P:NAD+ metabolic process"/>
    <property type="evidence" value="ECO:0007669"/>
    <property type="project" value="InterPro"/>
</dbReference>
<dbReference type="Pfam" id="PF01513">
    <property type="entry name" value="NAD_kinase"/>
    <property type="match status" value="1"/>
</dbReference>
<keyword evidence="10" id="KW-1185">Reference proteome</keyword>
<keyword evidence="5" id="KW-0067">ATP-binding</keyword>
<dbReference type="GO" id="GO:0006741">
    <property type="term" value="P:NADP+ biosynthetic process"/>
    <property type="evidence" value="ECO:0007669"/>
    <property type="project" value="InterPro"/>
</dbReference>
<keyword evidence="3" id="KW-0547">Nucleotide-binding</keyword>
<dbReference type="GO" id="GO:0003951">
    <property type="term" value="F:NAD+ kinase activity"/>
    <property type="evidence" value="ECO:0007669"/>
    <property type="project" value="InterPro"/>
</dbReference>
<keyword evidence="2" id="KW-0808">Transferase</keyword>
<organism evidence="9 10">
    <name type="scientific">Ophiocordyceps polyrhachis-furcata BCC 54312</name>
    <dbReference type="NCBI Taxonomy" id="1330021"/>
    <lineage>
        <taxon>Eukaryota</taxon>
        <taxon>Fungi</taxon>
        <taxon>Dikarya</taxon>
        <taxon>Ascomycota</taxon>
        <taxon>Pezizomycotina</taxon>
        <taxon>Sordariomycetes</taxon>
        <taxon>Hypocreomycetidae</taxon>
        <taxon>Hypocreales</taxon>
        <taxon>Ophiocordycipitaceae</taxon>
        <taxon>Ophiocordyceps</taxon>
    </lineage>
</organism>
<dbReference type="Pfam" id="PF20143">
    <property type="entry name" value="NAD_kinase_C"/>
    <property type="match status" value="1"/>
</dbReference>
<evidence type="ECO:0000256" key="2">
    <source>
        <dbReference type="ARBA" id="ARBA00022679"/>
    </source>
</evidence>
<evidence type="ECO:0000256" key="3">
    <source>
        <dbReference type="ARBA" id="ARBA00022741"/>
    </source>
</evidence>
<protein>
    <submittedName>
        <fullName evidence="9">Uncharacterized protein</fullName>
    </submittedName>
</protein>
<dbReference type="Gene3D" id="2.60.200.30">
    <property type="entry name" value="Probable inorganic polyphosphate/atp-NAD kinase, domain 2"/>
    <property type="match status" value="1"/>
</dbReference>
<dbReference type="SUPFAM" id="SSF111331">
    <property type="entry name" value="NAD kinase/diacylglycerol kinase-like"/>
    <property type="match status" value="1"/>
</dbReference>
<evidence type="ECO:0000256" key="8">
    <source>
        <dbReference type="SAM" id="MobiDB-lite"/>
    </source>
</evidence>
<gene>
    <name evidence="9" type="ORF">L249_1810</name>
</gene>
<evidence type="ECO:0000256" key="6">
    <source>
        <dbReference type="ARBA" id="ARBA00022857"/>
    </source>
</evidence>
<accession>A0A367LPJ7</accession>
<dbReference type="AlphaFoldDB" id="A0A367LPJ7"/>
<dbReference type="PANTHER" id="PTHR20275">
    <property type="entry name" value="NAD KINASE"/>
    <property type="match status" value="1"/>
</dbReference>
<evidence type="ECO:0000313" key="10">
    <source>
        <dbReference type="Proteomes" id="UP000253664"/>
    </source>
</evidence>
<evidence type="ECO:0000256" key="7">
    <source>
        <dbReference type="ARBA" id="ARBA00023027"/>
    </source>
</evidence>
<dbReference type="Proteomes" id="UP000253664">
    <property type="component" value="Unassembled WGS sequence"/>
</dbReference>
<dbReference type="EMBL" id="LKCN02000001">
    <property type="protein sequence ID" value="RCI16162.1"/>
    <property type="molecule type" value="Genomic_DNA"/>
</dbReference>
<evidence type="ECO:0000256" key="1">
    <source>
        <dbReference type="ARBA" id="ARBA00010995"/>
    </source>
</evidence>
<feature type="compositionally biased region" description="Basic residues" evidence="8">
    <location>
        <begin position="18"/>
        <end position="29"/>
    </location>
</feature>
<dbReference type="InterPro" id="IPR017437">
    <property type="entry name" value="ATP-NAD_kinase_PpnK-typ_C"/>
</dbReference>
<dbReference type="Gene3D" id="3.40.50.10330">
    <property type="entry name" value="Probable inorganic polyphosphate/atp-NAD kinase, domain 1"/>
    <property type="match status" value="1"/>
</dbReference>
<dbReference type="FunFam" id="2.60.200.30:FF:000009">
    <property type="entry name" value="Poly(P)/ATP NAD kinase"/>
    <property type="match status" value="1"/>
</dbReference>
<keyword evidence="4" id="KW-0418">Kinase</keyword>
<reference evidence="9 10" key="1">
    <citation type="journal article" date="2015" name="BMC Genomics">
        <title>Insights from the genome of Ophiocordyceps polyrhachis-furcata to pathogenicity and host specificity in insect fungi.</title>
        <authorList>
            <person name="Wichadakul D."/>
            <person name="Kobmoo N."/>
            <person name="Ingsriswang S."/>
            <person name="Tangphatsornruang S."/>
            <person name="Chantasingh D."/>
            <person name="Luangsa-ard J.J."/>
            <person name="Eurwilaichitr L."/>
        </authorList>
    </citation>
    <scope>NUCLEOTIDE SEQUENCE [LARGE SCALE GENOMIC DNA]</scope>
    <source>
        <strain evidence="9 10">BCC 54312</strain>
    </source>
</reference>
<dbReference type="OrthoDB" id="24581at2759"/>
<dbReference type="InterPro" id="IPR017438">
    <property type="entry name" value="ATP-NAD_kinase_N"/>
</dbReference>
<keyword evidence="7" id="KW-0520">NAD</keyword>
<evidence type="ECO:0000256" key="5">
    <source>
        <dbReference type="ARBA" id="ARBA00022840"/>
    </source>
</evidence>
<dbReference type="STRING" id="1330021.A0A367LPJ7"/>
<dbReference type="InterPro" id="IPR002504">
    <property type="entry name" value="NADK"/>
</dbReference>
<sequence length="440" mass="48036">MYNPPNFLTRRLLSYGRRPRPPALSRRRFSSSSPVSRSRIPSGLAALPARTVPRYVPDCNAPLLSLRWPSPPQNMLVVMKLFSPEALAAVVKFARYVHDDYPGTNVVVEPRVATQIQENLDLPLFVSDESARLGDTIDVVATFGGDGTVLRAASLFKHYASVPPILSFNMGTLGFLNQWDFVDYKRAWQQLYMSGSIAVVGEAALPRPHIGDYGVIGMSDPRWLSVRGKCMGSRRMSKILLRPRIKADLFDSSGNAVFSGGKGPLRAINEFSLHRGSHPHMSIIDVYLNGNFLTETMADGILVSTPTGSTAYSLSAGGPIVHPLVRTMLITAISPRSLSFRSLVLPLQSKLSLRISPKNRLRELELSVDGRRCPAVLAPGSRLDMEGEYVGQDGSQDMGWHGGVPCVMRGEDNPWEGGLNGLLKFNSPFGADLPGGGYGF</sequence>
<comment type="similarity">
    <text evidence="1">Belongs to the NAD kinase family.</text>
</comment>
<dbReference type="GO" id="GO:0005524">
    <property type="term" value="F:ATP binding"/>
    <property type="evidence" value="ECO:0007669"/>
    <property type="project" value="UniProtKB-KW"/>
</dbReference>
<name>A0A367LPJ7_9HYPO</name>
<comment type="caution">
    <text evidence="9">The sequence shown here is derived from an EMBL/GenBank/DDBJ whole genome shotgun (WGS) entry which is preliminary data.</text>
</comment>
<feature type="region of interest" description="Disordered" evidence="8">
    <location>
        <begin position="18"/>
        <end position="40"/>
    </location>
</feature>